<dbReference type="SMART" id="SM00597">
    <property type="entry name" value="ZnF_TTF"/>
    <property type="match status" value="1"/>
</dbReference>
<dbReference type="PANTHER" id="PTHR45749:SF21">
    <property type="entry name" value="DUF4371 DOMAIN-CONTAINING PROTEIN"/>
    <property type="match status" value="1"/>
</dbReference>
<dbReference type="SUPFAM" id="SSF53098">
    <property type="entry name" value="Ribonuclease H-like"/>
    <property type="match status" value="1"/>
</dbReference>
<proteinExistence type="predicted"/>
<evidence type="ECO:0000313" key="4">
    <source>
        <dbReference type="Proteomes" id="UP001154078"/>
    </source>
</evidence>
<feature type="compositionally biased region" description="Basic and acidic residues" evidence="1">
    <location>
        <begin position="769"/>
        <end position="783"/>
    </location>
</feature>
<sequence>MENVAVHERTYAAQISQRAAGTKKHTPEDALSIYVEANLTVNQYEMIHQANKDPCYTYVQSAKQDCYPPKSVSETVAEVKLQDLLDQTSRLCKYLEPVLQQCIQSTDTDLVLIYQWGCDGSTQSQYKQKFEEDGNSDANIFLGFLAPLRLIQEKEKIKRKGGAEKERERKKKKLLEEAAKCRSLDTFSFFNPQEQPRPSTSKMSEPLKNTPVSTIMQESSPKNKKNIEILRPTLSSEMISQPIVPFEIDKEYCLEPDFFKRPTKEELGFFFEYHPKIPNKNEAHSLPFNVENVFKRSPTEGERKWISFNDKNNSLFCCVCLAFSGINEKNIFTQGMSDWRHVYQRINEHEISNQHTNSVTSYFRFVANKCINKLLCDSEILKKKQSKITQNREVVHRVIDVIKLISKRGLSYRGKTNEAAYTLDSENEHKDHGTFLEIILLLSKYDIVLKNHLDSAIEISKKNEEKGIKNRTGNFVTFISKTTVNMLISIITTDIKKLIFEQIKSSGMFSLELDTTQDISVMDQCSVVVRYVYQKQVMERLVAVVSCHDSTGQGFHDIINNVLQKNDLDVGFCIADSTDGAANMQGKYNGFTVKMQDQNQNHVHIWCYAHILNLVLNDILKDNLQASNLFSLLNTTASFFRESYKRMDIWSSISEDQNRKKLGLIGTTRWWSKEKELVKVFGEEPLYIDHVSSFKLEFLVNDEEFKFAKALNIEQWQPNQSNEENSKSDDNDCKPRPSGDDDSELRQSVDDNRRPRPSENDGKASPSGDDLKPRPSKENDRRQ</sequence>
<feature type="compositionally biased region" description="Basic and acidic residues" evidence="1">
    <location>
        <begin position="724"/>
        <end position="762"/>
    </location>
</feature>
<reference evidence="3" key="1">
    <citation type="submission" date="2021-12" db="EMBL/GenBank/DDBJ databases">
        <authorList>
            <person name="King R."/>
        </authorList>
    </citation>
    <scope>NUCLEOTIDE SEQUENCE</scope>
</reference>
<organism evidence="3 4">
    <name type="scientific">Brassicogethes aeneus</name>
    <name type="common">Rape pollen beetle</name>
    <name type="synonym">Meligethes aeneus</name>
    <dbReference type="NCBI Taxonomy" id="1431903"/>
    <lineage>
        <taxon>Eukaryota</taxon>
        <taxon>Metazoa</taxon>
        <taxon>Ecdysozoa</taxon>
        <taxon>Arthropoda</taxon>
        <taxon>Hexapoda</taxon>
        <taxon>Insecta</taxon>
        <taxon>Pterygota</taxon>
        <taxon>Neoptera</taxon>
        <taxon>Endopterygota</taxon>
        <taxon>Coleoptera</taxon>
        <taxon>Polyphaga</taxon>
        <taxon>Cucujiformia</taxon>
        <taxon>Nitidulidae</taxon>
        <taxon>Meligethinae</taxon>
        <taxon>Brassicogethes</taxon>
    </lineage>
</organism>
<dbReference type="PANTHER" id="PTHR45749">
    <property type="match status" value="1"/>
</dbReference>
<name>A0A9P0FC72_BRAAE</name>
<dbReference type="AlphaFoldDB" id="A0A9P0FC72"/>
<dbReference type="InterPro" id="IPR006580">
    <property type="entry name" value="Znf_TTF"/>
</dbReference>
<dbReference type="EMBL" id="OV121142">
    <property type="protein sequence ID" value="CAH0549851.1"/>
    <property type="molecule type" value="Genomic_DNA"/>
</dbReference>
<evidence type="ECO:0000259" key="2">
    <source>
        <dbReference type="SMART" id="SM00597"/>
    </source>
</evidence>
<dbReference type="Proteomes" id="UP001154078">
    <property type="component" value="Chromosome 11"/>
</dbReference>
<dbReference type="OrthoDB" id="6782576at2759"/>
<keyword evidence="4" id="KW-1185">Reference proteome</keyword>
<dbReference type="InterPro" id="IPR012337">
    <property type="entry name" value="RNaseH-like_sf"/>
</dbReference>
<feature type="domain" description="TTF-type" evidence="2">
    <location>
        <begin position="290"/>
        <end position="386"/>
    </location>
</feature>
<accession>A0A9P0FC72</accession>
<evidence type="ECO:0000256" key="1">
    <source>
        <dbReference type="SAM" id="MobiDB-lite"/>
    </source>
</evidence>
<protein>
    <recommendedName>
        <fullName evidence="2">TTF-type domain-containing protein</fullName>
    </recommendedName>
</protein>
<evidence type="ECO:0000313" key="3">
    <source>
        <dbReference type="EMBL" id="CAH0549851.1"/>
    </source>
</evidence>
<feature type="region of interest" description="Disordered" evidence="1">
    <location>
        <begin position="716"/>
        <end position="783"/>
    </location>
</feature>
<gene>
    <name evidence="3" type="ORF">MELIAE_LOCUS2862</name>
</gene>